<sequence length="423" mass="46240">MWAKYLLQLFWAVLLLSPLVSANNGTSERKRRQTTGGCNYSFQFQLVGQSAMLRSPGFPQNYSPNVACRYAITSPPGTKMNLQCTEFNVEASQNCQYDVFFMSPTGDSTFSDQQYFCGLGGFTRSSTSNRMTIGFNTDASNPESNNLYRFQCQISVVANSVPQPTCSCGVRNQQTQSRIVGGSNASPGEFPWRCALYSRFLGVFCGCSIISRNYILTAAHCTNGVQPGDQIYVNVGDHDLSSTTEAANQVIPVDYWIQNNLYNDQTQDSDISLLRLQTPLNFTKNISPICLPWKFTTENFDGKTVTASGWGSQFYGAGISPVLQKVDLTVVGTPRCASAYAGSTVTVTDNVICAYGSNRDTCQGDSGTSIDYQDPSTGRYYGVGVTSTGIGCGAENRPGLYTNVPRFLNWIQGNTPGETYCRI</sequence>
<feature type="domain" description="CUB" evidence="4">
    <location>
        <begin position="38"/>
        <end position="157"/>
    </location>
</feature>
<comment type="caution">
    <text evidence="2">Lacks conserved residue(s) required for the propagation of feature annotation.</text>
</comment>
<evidence type="ECO:0008006" key="8">
    <source>
        <dbReference type="Google" id="ProtNLM"/>
    </source>
</evidence>
<dbReference type="InterPro" id="IPR035914">
    <property type="entry name" value="Sperma_CUB_dom_sf"/>
</dbReference>
<feature type="domain" description="Peptidase S1" evidence="5">
    <location>
        <begin position="179"/>
        <end position="416"/>
    </location>
</feature>
<dbReference type="Gene3D" id="2.40.10.10">
    <property type="entry name" value="Trypsin-like serine proteases"/>
    <property type="match status" value="3"/>
</dbReference>
<dbReference type="Gene3D" id="2.60.120.290">
    <property type="entry name" value="Spermadhesin, CUB domain"/>
    <property type="match status" value="1"/>
</dbReference>
<evidence type="ECO:0000256" key="1">
    <source>
        <dbReference type="ARBA" id="ARBA00023157"/>
    </source>
</evidence>
<dbReference type="InterPro" id="IPR043504">
    <property type="entry name" value="Peptidase_S1_PA_chymotrypsin"/>
</dbReference>
<dbReference type="CDD" id="cd00041">
    <property type="entry name" value="CUB"/>
    <property type="match status" value="1"/>
</dbReference>
<keyword evidence="3" id="KW-0732">Signal</keyword>
<dbReference type="Pfam" id="PF00431">
    <property type="entry name" value="CUB"/>
    <property type="match status" value="1"/>
</dbReference>
<gene>
    <name evidence="6" type="ORF">ODALV1_LOCUS1241</name>
</gene>
<proteinExistence type="predicted"/>
<dbReference type="PANTHER" id="PTHR24252">
    <property type="entry name" value="ACROSIN-RELATED"/>
    <property type="match status" value="1"/>
</dbReference>
<evidence type="ECO:0000313" key="7">
    <source>
        <dbReference type="Proteomes" id="UP001642540"/>
    </source>
</evidence>
<dbReference type="SUPFAM" id="SSF49854">
    <property type="entry name" value="Spermadhesin, CUB domain"/>
    <property type="match status" value="1"/>
</dbReference>
<accession>A0ABP1PL48</accession>
<evidence type="ECO:0000259" key="4">
    <source>
        <dbReference type="PROSITE" id="PS01180"/>
    </source>
</evidence>
<protein>
    <recommendedName>
        <fullName evidence="8">Venom serine protease 34</fullName>
    </recommendedName>
</protein>
<keyword evidence="7" id="KW-1185">Reference proteome</keyword>
<dbReference type="InterPro" id="IPR001254">
    <property type="entry name" value="Trypsin_dom"/>
</dbReference>
<dbReference type="InterPro" id="IPR000859">
    <property type="entry name" value="CUB_dom"/>
</dbReference>
<evidence type="ECO:0000313" key="6">
    <source>
        <dbReference type="EMBL" id="CAL8070442.1"/>
    </source>
</evidence>
<dbReference type="PROSITE" id="PS00134">
    <property type="entry name" value="TRYPSIN_HIS"/>
    <property type="match status" value="1"/>
</dbReference>
<evidence type="ECO:0000256" key="3">
    <source>
        <dbReference type="SAM" id="SignalP"/>
    </source>
</evidence>
<dbReference type="SUPFAM" id="SSF50494">
    <property type="entry name" value="Trypsin-like serine proteases"/>
    <property type="match status" value="1"/>
</dbReference>
<dbReference type="InterPro" id="IPR009003">
    <property type="entry name" value="Peptidase_S1_PA"/>
</dbReference>
<dbReference type="SMART" id="SM00042">
    <property type="entry name" value="CUB"/>
    <property type="match status" value="1"/>
</dbReference>
<dbReference type="Proteomes" id="UP001642540">
    <property type="component" value="Unassembled WGS sequence"/>
</dbReference>
<dbReference type="CDD" id="cd00190">
    <property type="entry name" value="Tryp_SPc"/>
    <property type="match status" value="1"/>
</dbReference>
<organism evidence="6 7">
    <name type="scientific">Orchesella dallaii</name>
    <dbReference type="NCBI Taxonomy" id="48710"/>
    <lineage>
        <taxon>Eukaryota</taxon>
        <taxon>Metazoa</taxon>
        <taxon>Ecdysozoa</taxon>
        <taxon>Arthropoda</taxon>
        <taxon>Hexapoda</taxon>
        <taxon>Collembola</taxon>
        <taxon>Entomobryomorpha</taxon>
        <taxon>Entomobryoidea</taxon>
        <taxon>Orchesellidae</taxon>
        <taxon>Orchesellinae</taxon>
        <taxon>Orchesella</taxon>
    </lineage>
</organism>
<feature type="chain" id="PRO_5047242838" description="Venom serine protease 34" evidence="3">
    <location>
        <begin position="23"/>
        <end position="423"/>
    </location>
</feature>
<name>A0ABP1PL48_9HEXA</name>
<feature type="signal peptide" evidence="3">
    <location>
        <begin position="1"/>
        <end position="22"/>
    </location>
</feature>
<dbReference type="PROSITE" id="PS50240">
    <property type="entry name" value="TRYPSIN_DOM"/>
    <property type="match status" value="1"/>
</dbReference>
<evidence type="ECO:0000256" key="2">
    <source>
        <dbReference type="PROSITE-ProRule" id="PRU00059"/>
    </source>
</evidence>
<evidence type="ECO:0000259" key="5">
    <source>
        <dbReference type="PROSITE" id="PS50240"/>
    </source>
</evidence>
<reference evidence="6 7" key="1">
    <citation type="submission" date="2024-08" db="EMBL/GenBank/DDBJ databases">
        <authorList>
            <person name="Cucini C."/>
            <person name="Frati F."/>
        </authorList>
    </citation>
    <scope>NUCLEOTIDE SEQUENCE [LARGE SCALE GENOMIC DNA]</scope>
</reference>
<dbReference type="PROSITE" id="PS01180">
    <property type="entry name" value="CUB"/>
    <property type="match status" value="1"/>
</dbReference>
<dbReference type="Pfam" id="PF00089">
    <property type="entry name" value="Trypsin"/>
    <property type="match status" value="1"/>
</dbReference>
<dbReference type="SMART" id="SM00020">
    <property type="entry name" value="Tryp_SPc"/>
    <property type="match status" value="1"/>
</dbReference>
<dbReference type="InterPro" id="IPR001314">
    <property type="entry name" value="Peptidase_S1A"/>
</dbReference>
<comment type="caution">
    <text evidence="6">The sequence shown here is derived from an EMBL/GenBank/DDBJ whole genome shotgun (WGS) entry which is preliminary data.</text>
</comment>
<dbReference type="PANTHER" id="PTHR24252:SF7">
    <property type="entry name" value="HYALIN"/>
    <property type="match status" value="1"/>
</dbReference>
<dbReference type="InterPro" id="IPR018114">
    <property type="entry name" value="TRYPSIN_HIS"/>
</dbReference>
<dbReference type="EMBL" id="CAXLJM020000004">
    <property type="protein sequence ID" value="CAL8070442.1"/>
    <property type="molecule type" value="Genomic_DNA"/>
</dbReference>
<keyword evidence="1" id="KW-1015">Disulfide bond</keyword>
<dbReference type="PRINTS" id="PR00722">
    <property type="entry name" value="CHYMOTRYPSIN"/>
</dbReference>